<dbReference type="EMBL" id="LGUV01000106">
    <property type="protein sequence ID" value="KOG55286.1"/>
    <property type="molecule type" value="Genomic_DNA"/>
</dbReference>
<accession>A0A0L8MXX6</accession>
<proteinExistence type="predicted"/>
<reference evidence="2" key="1">
    <citation type="submission" date="2015-07" db="EMBL/GenBank/DDBJ databases">
        <authorList>
            <consortium name="Consortium for Microbial Forensics and Genomics (microFORGE)"/>
            <person name="Knight B.M."/>
            <person name="Roberts D.P."/>
            <person name="Lin D."/>
            <person name="Hari K."/>
            <person name="Fletcher J."/>
            <person name="Melcher U."/>
            <person name="Blagden T."/>
            <person name="Winegar R.A."/>
        </authorList>
    </citation>
    <scope>NUCLEOTIDE SEQUENCE [LARGE SCALE GENOMIC DNA]</scope>
    <source>
        <strain evidence="2">NRRL B-1447</strain>
    </source>
</reference>
<dbReference type="AlphaFoldDB" id="A0A0L8MXX6"/>
<gene>
    <name evidence="1" type="ORF">ADK75_11360</name>
</gene>
<comment type="caution">
    <text evidence="1">The sequence shown here is derived from an EMBL/GenBank/DDBJ whole genome shotgun (WGS) entry which is preliminary data.</text>
</comment>
<protein>
    <submittedName>
        <fullName evidence="1">Uncharacterized protein</fullName>
    </submittedName>
</protein>
<evidence type="ECO:0000313" key="1">
    <source>
        <dbReference type="EMBL" id="KOG55286.1"/>
    </source>
</evidence>
<dbReference type="Proteomes" id="UP000037084">
    <property type="component" value="Unassembled WGS sequence"/>
</dbReference>
<dbReference type="PATRIC" id="fig|1961.12.peg.2637"/>
<organism evidence="1 2">
    <name type="scientific">Streptomyces virginiae</name>
    <name type="common">Streptomyces cinnamonensis</name>
    <dbReference type="NCBI Taxonomy" id="1961"/>
    <lineage>
        <taxon>Bacteria</taxon>
        <taxon>Bacillati</taxon>
        <taxon>Actinomycetota</taxon>
        <taxon>Actinomycetes</taxon>
        <taxon>Kitasatosporales</taxon>
        <taxon>Streptomycetaceae</taxon>
        <taxon>Streptomyces</taxon>
    </lineage>
</organism>
<evidence type="ECO:0000313" key="2">
    <source>
        <dbReference type="Proteomes" id="UP000037084"/>
    </source>
</evidence>
<name>A0A0L8MXX6_STRVG</name>
<sequence length="71" mass="7788">MGEGALEAAHRAYRLAREVLCTARRELVEVVLMPMRMVGRFAGRIGRSASSVWNLLAFRGMTPHGCLDGSV</sequence>